<dbReference type="EMBL" id="CP118224">
    <property type="protein sequence ID" value="WMC11763.1"/>
    <property type="molecule type" value="Genomic_DNA"/>
</dbReference>
<dbReference type="RefSeq" id="WP_306762998.1">
    <property type="nucleotide sequence ID" value="NZ_CP118224.1"/>
</dbReference>
<organism evidence="1 2">
    <name type="scientific">Oceanimonas pelagia</name>
    <dbReference type="NCBI Taxonomy" id="3028314"/>
    <lineage>
        <taxon>Bacteria</taxon>
        <taxon>Pseudomonadati</taxon>
        <taxon>Pseudomonadota</taxon>
        <taxon>Gammaproteobacteria</taxon>
        <taxon>Aeromonadales</taxon>
        <taxon>Aeromonadaceae</taxon>
        <taxon>Oceanimonas</taxon>
    </lineage>
</organism>
<evidence type="ECO:0000313" key="2">
    <source>
        <dbReference type="Proteomes" id="UP001223802"/>
    </source>
</evidence>
<protein>
    <submittedName>
        <fullName evidence="1">Uncharacterized protein</fullName>
    </submittedName>
</protein>
<dbReference type="Proteomes" id="UP001223802">
    <property type="component" value="Chromosome"/>
</dbReference>
<dbReference type="AlphaFoldDB" id="A0AA50KR66"/>
<accession>A0AA50KR66</accession>
<reference evidence="1 2" key="1">
    <citation type="submission" date="2023-02" db="EMBL/GenBank/DDBJ databases">
        <title>Complete genome sequence of a novel bacterium Oceanimonas sp. NTOU-MSR1 isolated from marine coast sediment.</title>
        <authorList>
            <person name="Yang H.-T."/>
            <person name="Chen Y.-L."/>
            <person name="Ho Y.-N."/>
        </authorList>
    </citation>
    <scope>NUCLEOTIDE SEQUENCE [LARGE SCALE GENOMIC DNA]</scope>
    <source>
        <strain evidence="1 2">NTOU-MSR1</strain>
    </source>
</reference>
<keyword evidence="2" id="KW-1185">Reference proteome</keyword>
<dbReference type="KEGG" id="ope:PU634_05190"/>
<name>A0AA50KR66_9GAMM</name>
<sequence>MELLYDKDKVIRGDLIKRAVLRSDLVPVPLTLEAEIRADREVAQFLEVGQSITTYIGDQLEIIKSEYVPSGKAQGGAEAAFVRLIAVLKPVQAVSFIKTHGIVRYNATLAEIYRAAGATLRSIEGDFAVSRFACLAGEVPTYHIARALQEAGGVVRWNQGRLGFVPLPALFQQATYDSLPSHAADKVNSGFLERHEIPAFYSLDANGQFVFGNRNKPRALRYQPGATETTLRNMTSCLVLTRTARYKYAPSVTAGMLFGIEGGSPLVVMTAASLWEAGTDGEPPNQYTKLWLGRFER</sequence>
<proteinExistence type="predicted"/>
<gene>
    <name evidence="1" type="ORF">PU634_05190</name>
</gene>
<evidence type="ECO:0000313" key="1">
    <source>
        <dbReference type="EMBL" id="WMC11763.1"/>
    </source>
</evidence>